<accession>A0A2C9L556</accession>
<dbReference type="PANTHER" id="PTHR22803">
    <property type="entry name" value="MANNOSE, PHOSPHOLIPASE, LECTIN RECEPTOR RELATED"/>
    <property type="match status" value="1"/>
</dbReference>
<dbReference type="Gene3D" id="3.10.100.10">
    <property type="entry name" value="Mannose-Binding Protein A, subunit A"/>
    <property type="match status" value="1"/>
</dbReference>
<organism evidence="3 4">
    <name type="scientific">Biomphalaria glabrata</name>
    <name type="common">Bloodfluke planorb</name>
    <name type="synonym">Freshwater snail</name>
    <dbReference type="NCBI Taxonomy" id="6526"/>
    <lineage>
        <taxon>Eukaryota</taxon>
        <taxon>Metazoa</taxon>
        <taxon>Spiralia</taxon>
        <taxon>Lophotrochozoa</taxon>
        <taxon>Mollusca</taxon>
        <taxon>Gastropoda</taxon>
        <taxon>Heterobranchia</taxon>
        <taxon>Euthyneura</taxon>
        <taxon>Panpulmonata</taxon>
        <taxon>Hygrophila</taxon>
        <taxon>Lymnaeoidea</taxon>
        <taxon>Planorbidae</taxon>
        <taxon>Biomphalaria</taxon>
    </lineage>
</organism>
<dbReference type="AlphaFoldDB" id="A0A2C9L556"/>
<dbReference type="SMART" id="SM00034">
    <property type="entry name" value="CLECT"/>
    <property type="match status" value="1"/>
</dbReference>
<dbReference type="InterPro" id="IPR001304">
    <property type="entry name" value="C-type_lectin-like"/>
</dbReference>
<evidence type="ECO:0000313" key="4">
    <source>
        <dbReference type="Proteomes" id="UP000076420"/>
    </source>
</evidence>
<name>A0A2C9L556_BIOGL</name>
<proteinExistence type="predicted"/>
<dbReference type="InterPro" id="IPR016187">
    <property type="entry name" value="CTDL_fold"/>
</dbReference>
<evidence type="ECO:0000313" key="3">
    <source>
        <dbReference type="EnsemblMetazoa" id="BGLB027200-PA"/>
    </source>
</evidence>
<reference evidence="3" key="1">
    <citation type="submission" date="2020-05" db="UniProtKB">
        <authorList>
            <consortium name="EnsemblMetazoa"/>
        </authorList>
    </citation>
    <scope>IDENTIFICATION</scope>
    <source>
        <strain evidence="3">BB02</strain>
    </source>
</reference>
<feature type="domain" description="C-type lectin" evidence="2">
    <location>
        <begin position="37"/>
        <end position="150"/>
    </location>
</feature>
<dbReference type="InterPro" id="IPR016186">
    <property type="entry name" value="C-type_lectin-like/link_sf"/>
</dbReference>
<dbReference type="VEuPathDB" id="VectorBase:BGLB027200"/>
<evidence type="ECO:0000259" key="2">
    <source>
        <dbReference type="PROSITE" id="PS50041"/>
    </source>
</evidence>
<dbReference type="CDD" id="cd00037">
    <property type="entry name" value="CLECT"/>
    <property type="match status" value="1"/>
</dbReference>
<dbReference type="VEuPathDB" id="VectorBase:BGLAX_041539"/>
<evidence type="ECO:0000256" key="1">
    <source>
        <dbReference type="SAM" id="SignalP"/>
    </source>
</evidence>
<dbReference type="Proteomes" id="UP000076420">
    <property type="component" value="Unassembled WGS sequence"/>
</dbReference>
<dbReference type="RefSeq" id="XP_013087924.2">
    <property type="nucleotide sequence ID" value="XM_013232470.2"/>
</dbReference>
<sequence>MADAVFMFLLAGTVSVVLGVDLRVSLYDSQTYPPSAYKNKLYYLSRTTYNNYDQASYWCAWNGGGYPAEVDSTPELAFLEQYLVVTAPSTAMVYISGTDARIDGRWLSQRTGSPLIIFDWAPGEPNNSGGREDCLEMWLRNQARFNDGPCANAPENRYVLCEKDLF</sequence>
<gene>
    <name evidence="3" type="primary">106072153</name>
</gene>
<dbReference type="SUPFAM" id="SSF56436">
    <property type="entry name" value="C-type lectin-like"/>
    <property type="match status" value="1"/>
</dbReference>
<dbReference type="Pfam" id="PF00059">
    <property type="entry name" value="Lectin_C"/>
    <property type="match status" value="1"/>
</dbReference>
<dbReference type="EnsemblMetazoa" id="BGLB027200-RA">
    <property type="protein sequence ID" value="BGLB027200-PA"/>
    <property type="gene ID" value="BGLB027200"/>
</dbReference>
<dbReference type="PROSITE" id="PS50041">
    <property type="entry name" value="C_TYPE_LECTIN_2"/>
    <property type="match status" value="1"/>
</dbReference>
<feature type="signal peptide" evidence="1">
    <location>
        <begin position="1"/>
        <end position="19"/>
    </location>
</feature>
<protein>
    <recommendedName>
        <fullName evidence="2">C-type lectin domain-containing protein</fullName>
    </recommendedName>
</protein>
<dbReference type="KEGG" id="bgt:106072153"/>
<keyword evidence="1" id="KW-0732">Signal</keyword>
<feature type="chain" id="PRO_5013107272" description="C-type lectin domain-containing protein" evidence="1">
    <location>
        <begin position="20"/>
        <end position="166"/>
    </location>
</feature>
<dbReference type="OrthoDB" id="6128183at2759"/>
<dbReference type="InterPro" id="IPR050111">
    <property type="entry name" value="C-type_lectin/snaclec_domain"/>
</dbReference>